<dbReference type="CDD" id="cd06558">
    <property type="entry name" value="crotonase-like"/>
    <property type="match status" value="1"/>
</dbReference>
<dbReference type="SUPFAM" id="SSF52096">
    <property type="entry name" value="ClpP/crotonase"/>
    <property type="match status" value="1"/>
</dbReference>
<organism evidence="5 6">
    <name type="scientific">Frondihabitans sucicola</name>
    <dbReference type="NCBI Taxonomy" id="1268041"/>
    <lineage>
        <taxon>Bacteria</taxon>
        <taxon>Bacillati</taxon>
        <taxon>Actinomycetota</taxon>
        <taxon>Actinomycetes</taxon>
        <taxon>Micrococcales</taxon>
        <taxon>Microbacteriaceae</taxon>
        <taxon>Frondihabitans</taxon>
    </lineage>
</organism>
<sequence length="168" mass="17450">MTEVRPSKPVIAAVEGYAVAGGFELALACDLVVAARDATFGLPEVKSGLVAIGGGAQLLPRRIPYARAVEVLLTGRLFSATEADEWGLVAELTDPGRALERAHRLAEVVAANSPHAVAVTRRIVADTERAGGAGLFPPSDELARAVAQAADAREGAAAFSEKRAPRWG</sequence>
<accession>A0ABM8GHM4</accession>
<dbReference type="PANTHER" id="PTHR11941">
    <property type="entry name" value="ENOYL-COA HYDRATASE-RELATED"/>
    <property type="match status" value="1"/>
</dbReference>
<evidence type="ECO:0000256" key="3">
    <source>
        <dbReference type="ARBA" id="ARBA00023239"/>
    </source>
</evidence>
<protein>
    <recommendedName>
        <fullName evidence="7">Enoyl-CoA hydratase</fullName>
    </recommendedName>
</protein>
<proteinExistence type="inferred from homology"/>
<comment type="similarity">
    <text evidence="1 4">Belongs to the enoyl-CoA hydratase/isomerase family.</text>
</comment>
<dbReference type="Gene3D" id="1.10.12.10">
    <property type="entry name" value="Lyase 2-enoyl-coa Hydratase, Chain A, domain 2"/>
    <property type="match status" value="1"/>
</dbReference>
<gene>
    <name evidence="5" type="ORF">GCM10025867_01170</name>
</gene>
<evidence type="ECO:0000256" key="2">
    <source>
        <dbReference type="ARBA" id="ARBA00023098"/>
    </source>
</evidence>
<evidence type="ECO:0008006" key="7">
    <source>
        <dbReference type="Google" id="ProtNLM"/>
    </source>
</evidence>
<evidence type="ECO:0000313" key="5">
    <source>
        <dbReference type="EMBL" id="BDZ47876.1"/>
    </source>
</evidence>
<dbReference type="RefSeq" id="WP_286344951.1">
    <property type="nucleotide sequence ID" value="NZ_AP027732.1"/>
</dbReference>
<dbReference type="InterPro" id="IPR029045">
    <property type="entry name" value="ClpP/crotonase-like_dom_sf"/>
</dbReference>
<dbReference type="EMBL" id="AP027732">
    <property type="protein sequence ID" value="BDZ47876.1"/>
    <property type="molecule type" value="Genomic_DNA"/>
</dbReference>
<keyword evidence="2" id="KW-0443">Lipid metabolism</keyword>
<evidence type="ECO:0000256" key="1">
    <source>
        <dbReference type="ARBA" id="ARBA00005254"/>
    </source>
</evidence>
<dbReference type="PANTHER" id="PTHR11941:SF169">
    <property type="entry name" value="(7AS)-7A-METHYL-1,5-DIOXO-2,3,5,6,7,7A-HEXAHYDRO-1H-INDENE-CARBOXYL-COA HYDROLASE"/>
    <property type="match status" value="1"/>
</dbReference>
<dbReference type="PROSITE" id="PS00166">
    <property type="entry name" value="ENOYL_COA_HYDRATASE"/>
    <property type="match status" value="1"/>
</dbReference>
<dbReference type="Gene3D" id="3.90.226.10">
    <property type="entry name" value="2-enoyl-CoA Hydratase, Chain A, domain 1"/>
    <property type="match status" value="1"/>
</dbReference>
<dbReference type="InterPro" id="IPR001753">
    <property type="entry name" value="Enoyl-CoA_hydra/iso"/>
</dbReference>
<dbReference type="Proteomes" id="UP001321486">
    <property type="component" value="Chromosome"/>
</dbReference>
<evidence type="ECO:0000256" key="4">
    <source>
        <dbReference type="RuleBase" id="RU003707"/>
    </source>
</evidence>
<dbReference type="Pfam" id="PF00378">
    <property type="entry name" value="ECH_1"/>
    <property type="match status" value="1"/>
</dbReference>
<evidence type="ECO:0000313" key="6">
    <source>
        <dbReference type="Proteomes" id="UP001321486"/>
    </source>
</evidence>
<name>A0ABM8GHM4_9MICO</name>
<reference evidence="6" key="1">
    <citation type="journal article" date="2019" name="Int. J. Syst. Evol. Microbiol.">
        <title>The Global Catalogue of Microorganisms (GCM) 10K type strain sequencing project: providing services to taxonomists for standard genome sequencing and annotation.</title>
        <authorList>
            <consortium name="The Broad Institute Genomics Platform"/>
            <consortium name="The Broad Institute Genome Sequencing Center for Infectious Disease"/>
            <person name="Wu L."/>
            <person name="Ma J."/>
        </authorList>
    </citation>
    <scope>NUCLEOTIDE SEQUENCE [LARGE SCALE GENOMIC DNA]</scope>
    <source>
        <strain evidence="6">NBRC 108728</strain>
    </source>
</reference>
<keyword evidence="6" id="KW-1185">Reference proteome</keyword>
<dbReference type="InterPro" id="IPR018376">
    <property type="entry name" value="Enoyl-CoA_hyd/isom_CS"/>
</dbReference>
<keyword evidence="3" id="KW-0456">Lyase</keyword>
<dbReference type="InterPro" id="IPR014748">
    <property type="entry name" value="Enoyl-CoA_hydra_C"/>
</dbReference>